<keyword evidence="2" id="KW-1185">Reference proteome</keyword>
<feature type="non-terminal residue" evidence="1">
    <location>
        <position position="145"/>
    </location>
</feature>
<protein>
    <submittedName>
        <fullName evidence="1">Uncharacterized protein</fullName>
    </submittedName>
</protein>
<name>A0A0C9X7U6_9AGAR</name>
<feature type="non-terminal residue" evidence="1">
    <location>
        <position position="1"/>
    </location>
</feature>
<organism evidence="1 2">
    <name type="scientific">Laccaria amethystina LaAM-08-1</name>
    <dbReference type="NCBI Taxonomy" id="1095629"/>
    <lineage>
        <taxon>Eukaryota</taxon>
        <taxon>Fungi</taxon>
        <taxon>Dikarya</taxon>
        <taxon>Basidiomycota</taxon>
        <taxon>Agaricomycotina</taxon>
        <taxon>Agaricomycetes</taxon>
        <taxon>Agaricomycetidae</taxon>
        <taxon>Agaricales</taxon>
        <taxon>Agaricineae</taxon>
        <taxon>Hydnangiaceae</taxon>
        <taxon>Laccaria</taxon>
    </lineage>
</organism>
<accession>A0A0C9X7U6</accession>
<evidence type="ECO:0000313" key="1">
    <source>
        <dbReference type="EMBL" id="KIK01141.1"/>
    </source>
</evidence>
<dbReference type="Proteomes" id="UP000054477">
    <property type="component" value="Unassembled WGS sequence"/>
</dbReference>
<gene>
    <name evidence="1" type="ORF">K443DRAFT_56699</name>
</gene>
<dbReference type="HOGENOM" id="CLU_002498_5_1_1"/>
<reference evidence="1 2" key="1">
    <citation type="submission" date="2014-04" db="EMBL/GenBank/DDBJ databases">
        <authorList>
            <consortium name="DOE Joint Genome Institute"/>
            <person name="Kuo A."/>
            <person name="Kohler A."/>
            <person name="Nagy L.G."/>
            <person name="Floudas D."/>
            <person name="Copeland A."/>
            <person name="Barry K.W."/>
            <person name="Cichocki N."/>
            <person name="Veneault-Fourrey C."/>
            <person name="LaButti K."/>
            <person name="Lindquist E.A."/>
            <person name="Lipzen A."/>
            <person name="Lundell T."/>
            <person name="Morin E."/>
            <person name="Murat C."/>
            <person name="Sun H."/>
            <person name="Tunlid A."/>
            <person name="Henrissat B."/>
            <person name="Grigoriev I.V."/>
            <person name="Hibbett D.S."/>
            <person name="Martin F."/>
            <person name="Nordberg H.P."/>
            <person name="Cantor M.N."/>
            <person name="Hua S.X."/>
        </authorList>
    </citation>
    <scope>NUCLEOTIDE SEQUENCE [LARGE SCALE GENOMIC DNA]</scope>
    <source>
        <strain evidence="1 2">LaAM-08-1</strain>
    </source>
</reference>
<reference evidence="2" key="2">
    <citation type="submission" date="2015-01" db="EMBL/GenBank/DDBJ databases">
        <title>Evolutionary Origins and Diversification of the Mycorrhizal Mutualists.</title>
        <authorList>
            <consortium name="DOE Joint Genome Institute"/>
            <consortium name="Mycorrhizal Genomics Consortium"/>
            <person name="Kohler A."/>
            <person name="Kuo A."/>
            <person name="Nagy L.G."/>
            <person name="Floudas D."/>
            <person name="Copeland A."/>
            <person name="Barry K.W."/>
            <person name="Cichocki N."/>
            <person name="Veneault-Fourrey C."/>
            <person name="LaButti K."/>
            <person name="Lindquist E.A."/>
            <person name="Lipzen A."/>
            <person name="Lundell T."/>
            <person name="Morin E."/>
            <person name="Murat C."/>
            <person name="Riley R."/>
            <person name="Ohm R."/>
            <person name="Sun H."/>
            <person name="Tunlid A."/>
            <person name="Henrissat B."/>
            <person name="Grigoriev I.V."/>
            <person name="Hibbett D.S."/>
            <person name="Martin F."/>
        </authorList>
    </citation>
    <scope>NUCLEOTIDE SEQUENCE [LARGE SCALE GENOMIC DNA]</scope>
    <source>
        <strain evidence="2">LaAM-08-1</strain>
    </source>
</reference>
<dbReference type="EMBL" id="KN838611">
    <property type="protein sequence ID" value="KIK01141.1"/>
    <property type="molecule type" value="Genomic_DNA"/>
</dbReference>
<dbReference type="AlphaFoldDB" id="A0A0C9X7U6"/>
<dbReference type="STRING" id="1095629.A0A0C9X7U6"/>
<evidence type="ECO:0000313" key="2">
    <source>
        <dbReference type="Proteomes" id="UP000054477"/>
    </source>
</evidence>
<sequence>PETGEGAEPYWYARVIGIYHTNVWAERADIPGARSVRRMEFLWVRWFGKEPQYISGSRGARLPKVGFVESTDEFAFSFVDPANVVRGCHLIPAFHEGRTVDLLPVPQSASRRFNPGEDDDWLNFYVNIFVDRDMIMRYFSGGIGH</sequence>
<dbReference type="OrthoDB" id="3267098at2759"/>
<proteinExistence type="predicted"/>